<organism evidence="2 3">
    <name type="scientific">Nitzschia inconspicua</name>
    <dbReference type="NCBI Taxonomy" id="303405"/>
    <lineage>
        <taxon>Eukaryota</taxon>
        <taxon>Sar</taxon>
        <taxon>Stramenopiles</taxon>
        <taxon>Ochrophyta</taxon>
        <taxon>Bacillariophyta</taxon>
        <taxon>Bacillariophyceae</taxon>
        <taxon>Bacillariophycidae</taxon>
        <taxon>Bacillariales</taxon>
        <taxon>Bacillariaceae</taxon>
        <taxon>Nitzschia</taxon>
    </lineage>
</organism>
<dbReference type="PANTHER" id="PTHR10933:SF9">
    <property type="entry name" value="IMMUNOGLOBULIN-BINDING PROTEIN 1"/>
    <property type="match status" value="1"/>
</dbReference>
<protein>
    <submittedName>
        <fullName evidence="2">TAP42-like family protein</fullName>
    </submittedName>
</protein>
<feature type="region of interest" description="Disordered" evidence="1">
    <location>
        <begin position="246"/>
        <end position="275"/>
    </location>
</feature>
<dbReference type="Pfam" id="PF04177">
    <property type="entry name" value="TAP42"/>
    <property type="match status" value="1"/>
</dbReference>
<evidence type="ECO:0000313" key="2">
    <source>
        <dbReference type="EMBL" id="KAG7340153.1"/>
    </source>
</evidence>
<feature type="region of interest" description="Disordered" evidence="1">
    <location>
        <begin position="318"/>
        <end position="390"/>
    </location>
</feature>
<keyword evidence="3" id="KW-1185">Reference proteome</keyword>
<dbReference type="GO" id="GO:0009966">
    <property type="term" value="P:regulation of signal transduction"/>
    <property type="evidence" value="ECO:0007669"/>
    <property type="project" value="InterPro"/>
</dbReference>
<dbReference type="Proteomes" id="UP000693970">
    <property type="component" value="Unassembled WGS sequence"/>
</dbReference>
<accession>A0A9K3PA72</accession>
<evidence type="ECO:0000313" key="3">
    <source>
        <dbReference type="Proteomes" id="UP000693970"/>
    </source>
</evidence>
<proteinExistence type="predicted"/>
<feature type="compositionally biased region" description="Basic and acidic residues" evidence="1">
    <location>
        <begin position="361"/>
        <end position="374"/>
    </location>
</feature>
<dbReference type="AlphaFoldDB" id="A0A9K3PA72"/>
<dbReference type="InterPro" id="IPR007304">
    <property type="entry name" value="TAP46-like"/>
</dbReference>
<dbReference type="GO" id="GO:0005829">
    <property type="term" value="C:cytosol"/>
    <property type="evidence" value="ECO:0007669"/>
    <property type="project" value="TreeGrafter"/>
</dbReference>
<reference evidence="2" key="2">
    <citation type="submission" date="2021-04" db="EMBL/GenBank/DDBJ databases">
        <authorList>
            <person name="Podell S."/>
        </authorList>
    </citation>
    <scope>NUCLEOTIDE SEQUENCE</scope>
    <source>
        <strain evidence="2">Hildebrandi</strain>
    </source>
</reference>
<dbReference type="PANTHER" id="PTHR10933">
    <property type="entry name" value="IMMUNOGLOBULIN-BINDING PROTEIN 1"/>
    <property type="match status" value="1"/>
</dbReference>
<evidence type="ECO:0000256" key="1">
    <source>
        <dbReference type="SAM" id="MobiDB-lite"/>
    </source>
</evidence>
<dbReference type="OrthoDB" id="10261753at2759"/>
<dbReference type="GO" id="GO:0035303">
    <property type="term" value="P:regulation of dephosphorylation"/>
    <property type="evidence" value="ECO:0007669"/>
    <property type="project" value="TreeGrafter"/>
</dbReference>
<comment type="caution">
    <text evidence="2">The sequence shown here is derived from an EMBL/GenBank/DDBJ whole genome shotgun (WGS) entry which is preliminary data.</text>
</comment>
<dbReference type="GO" id="GO:0051721">
    <property type="term" value="F:protein phosphatase 2A binding"/>
    <property type="evidence" value="ECO:0007669"/>
    <property type="project" value="TreeGrafter"/>
</dbReference>
<feature type="region of interest" description="Disordered" evidence="1">
    <location>
        <begin position="133"/>
        <end position="156"/>
    </location>
</feature>
<feature type="compositionally biased region" description="Basic and acidic residues" evidence="1">
    <location>
        <begin position="318"/>
        <end position="350"/>
    </location>
</feature>
<reference evidence="2" key="1">
    <citation type="journal article" date="2021" name="Sci. Rep.">
        <title>Diploid genomic architecture of Nitzschia inconspicua, an elite biomass production diatom.</title>
        <authorList>
            <person name="Oliver A."/>
            <person name="Podell S."/>
            <person name="Pinowska A."/>
            <person name="Traller J.C."/>
            <person name="Smith S.R."/>
            <person name="McClure R."/>
            <person name="Beliaev A."/>
            <person name="Bohutskyi P."/>
            <person name="Hill E.A."/>
            <person name="Rabines A."/>
            <person name="Zheng H."/>
            <person name="Allen L.Z."/>
            <person name="Kuo A."/>
            <person name="Grigoriev I.V."/>
            <person name="Allen A.E."/>
            <person name="Hazlebeck D."/>
            <person name="Allen E.E."/>
        </authorList>
    </citation>
    <scope>NUCLEOTIDE SEQUENCE</scope>
    <source>
        <strain evidence="2">Hildebrandi</strain>
    </source>
</reference>
<sequence>MMDVSPDDDGSSDQTVTERYFAAISLVESSPDQCISLLDAIQKDIDALSLFSKNETMEDISTKSIPFLAVEHFMATALVNLPAGPGAMKKRKSNILQSLTLWGQFLERLEVLEVLTKEETTEYHDLLDEQQQHFRNDGDDDNDRSNQVPLSAPPNRDIKIARFKARQQRQKEIEQLKALRERRNRCGIAEEDEMDGYDQDSLDRSLAMAELFIHKGDALENWSQSMRELPMIEMMVKMEADRQNMDRHAGNPLDGSSNHPDPRRPPPPSGKGLQVTHITKDSTTGQLQFQRDEIRSKVFRPGWSQPTMTLEELGEREYQQAMEREERQKQAEANKKNEPRRYEDLVRDGMEDNAELVEASAKLDREWDDWKDANPRGSGNKMANRGDKNF</sequence>
<gene>
    <name evidence="2" type="ORF">IV203_006557</name>
</gene>
<name>A0A9K3PA72_9STRA</name>
<dbReference type="EMBL" id="JAGRRH010000028">
    <property type="protein sequence ID" value="KAG7340153.1"/>
    <property type="molecule type" value="Genomic_DNA"/>
</dbReference>